<accession>A0A2D3WA95</accession>
<reference evidence="1 2" key="1">
    <citation type="journal article" date="2017" name="Front. Microbiol.">
        <title>Comparative Genomic Analysis of the Class Epsilonproteobacteria and Proposed Reclassification to Epsilonbacteraeota (phyl. nov.).</title>
        <authorList>
            <person name="Waite D.W."/>
            <person name="Vanwonterghem I."/>
            <person name="Rinke C."/>
            <person name="Parks D.H."/>
            <person name="Zhang Y."/>
            <person name="Takai K."/>
            <person name="Sievert S.M."/>
            <person name="Simon J."/>
            <person name="Campbell B.J."/>
            <person name="Hanson T.E."/>
            <person name="Woyke T."/>
            <person name="Klotz M.G."/>
            <person name="Hugenholtz P."/>
        </authorList>
    </citation>
    <scope>NUCLEOTIDE SEQUENCE [LARGE SCALE GENOMIC DNA]</scope>
    <source>
        <strain evidence="1">UBA11420</strain>
    </source>
</reference>
<dbReference type="STRING" id="366522.GCA_001548055_01614"/>
<dbReference type="Proteomes" id="UP000231638">
    <property type="component" value="Unassembled WGS sequence"/>
</dbReference>
<dbReference type="InterPro" id="IPR016155">
    <property type="entry name" value="Mopterin_synth/thiamin_S_b"/>
</dbReference>
<comment type="caution">
    <text evidence="1">The sequence shown here is derived from an EMBL/GenBank/DDBJ whole genome shotgun (WGS) entry which is preliminary data.</text>
</comment>
<gene>
    <name evidence="1" type="ORF">CFH80_07190</name>
</gene>
<dbReference type="InterPro" id="IPR003749">
    <property type="entry name" value="ThiS/MoaD-like"/>
</dbReference>
<evidence type="ECO:0000313" key="2">
    <source>
        <dbReference type="Proteomes" id="UP000231638"/>
    </source>
</evidence>
<protein>
    <submittedName>
        <fullName evidence="1">Thiamine biosynthesis protein ThiS</fullName>
    </submittedName>
</protein>
<dbReference type="SUPFAM" id="SSF54285">
    <property type="entry name" value="MoaD/ThiS"/>
    <property type="match status" value="1"/>
</dbReference>
<proteinExistence type="predicted"/>
<evidence type="ECO:0000313" key="1">
    <source>
        <dbReference type="EMBL" id="DAB36000.1"/>
    </source>
</evidence>
<organism evidence="1 2">
    <name type="scientific">Sulfurospirillum cavolei</name>
    <dbReference type="NCBI Taxonomy" id="366522"/>
    <lineage>
        <taxon>Bacteria</taxon>
        <taxon>Pseudomonadati</taxon>
        <taxon>Campylobacterota</taxon>
        <taxon>Epsilonproteobacteria</taxon>
        <taxon>Campylobacterales</taxon>
        <taxon>Sulfurospirillaceae</taxon>
        <taxon>Sulfurospirillum</taxon>
    </lineage>
</organism>
<sequence>MRIILNAFSFLRDTLRLQGIEPIEAPMEITPPCDVHTLIATLGLKPEEVEAVFINRVVMPKETLLKDNDRVALLPPGTPGSYRLMLGIKDA</sequence>
<dbReference type="EMBL" id="DLUG01000189">
    <property type="protein sequence ID" value="DAB36000.1"/>
    <property type="molecule type" value="Genomic_DNA"/>
</dbReference>
<dbReference type="AlphaFoldDB" id="A0A2D3WA95"/>
<dbReference type="Pfam" id="PF02597">
    <property type="entry name" value="ThiS"/>
    <property type="match status" value="1"/>
</dbReference>
<name>A0A2D3WA95_9BACT</name>